<dbReference type="InterPro" id="IPR036680">
    <property type="entry name" value="SPOR-like_sf"/>
</dbReference>
<dbReference type="KEGG" id="fli:Fleli_2297"/>
<accession>I4AL36</accession>
<organism evidence="2 3">
    <name type="scientific">Bernardetia litoralis (strain ATCC 23117 / DSM 6794 / NBRC 15988 / NCIMB 1366 / Fx l1 / Sio-4)</name>
    <name type="common">Flexibacter litoralis</name>
    <dbReference type="NCBI Taxonomy" id="880071"/>
    <lineage>
        <taxon>Bacteria</taxon>
        <taxon>Pseudomonadati</taxon>
        <taxon>Bacteroidota</taxon>
        <taxon>Cytophagia</taxon>
        <taxon>Cytophagales</taxon>
        <taxon>Bernardetiaceae</taxon>
        <taxon>Bernardetia</taxon>
    </lineage>
</organism>
<dbReference type="SUPFAM" id="SSF110997">
    <property type="entry name" value="Sporulation related repeat"/>
    <property type="match status" value="1"/>
</dbReference>
<protein>
    <recommendedName>
        <fullName evidence="4">SPOR domain-containing protein</fullName>
    </recommendedName>
</protein>
<dbReference type="EMBL" id="CP003345">
    <property type="protein sequence ID" value="AFM04671.1"/>
    <property type="molecule type" value="Genomic_DNA"/>
</dbReference>
<dbReference type="Proteomes" id="UP000006054">
    <property type="component" value="Chromosome"/>
</dbReference>
<name>I4AL36_BERLS</name>
<gene>
    <name evidence="2" type="ordered locus">Fleli_2297</name>
</gene>
<evidence type="ECO:0000313" key="3">
    <source>
        <dbReference type="Proteomes" id="UP000006054"/>
    </source>
</evidence>
<keyword evidence="1" id="KW-0732">Signal</keyword>
<proteinExistence type="predicted"/>
<dbReference type="RefSeq" id="WP_014798117.1">
    <property type="nucleotide sequence ID" value="NC_018018.1"/>
</dbReference>
<dbReference type="GO" id="GO:0042834">
    <property type="term" value="F:peptidoglycan binding"/>
    <property type="evidence" value="ECO:0007669"/>
    <property type="project" value="InterPro"/>
</dbReference>
<reference evidence="3" key="1">
    <citation type="submission" date="2012-06" db="EMBL/GenBank/DDBJ databases">
        <title>The complete genome of Flexibacter litoralis DSM 6794.</title>
        <authorList>
            <person name="Lucas S."/>
            <person name="Copeland A."/>
            <person name="Lapidus A."/>
            <person name="Glavina del Rio T."/>
            <person name="Dalin E."/>
            <person name="Tice H."/>
            <person name="Bruce D."/>
            <person name="Goodwin L."/>
            <person name="Pitluck S."/>
            <person name="Peters L."/>
            <person name="Ovchinnikova G."/>
            <person name="Lu M."/>
            <person name="Kyrpides N."/>
            <person name="Mavromatis K."/>
            <person name="Ivanova N."/>
            <person name="Brettin T."/>
            <person name="Detter J.C."/>
            <person name="Han C."/>
            <person name="Larimer F."/>
            <person name="Land M."/>
            <person name="Hauser L."/>
            <person name="Markowitz V."/>
            <person name="Cheng J.-F."/>
            <person name="Hugenholtz P."/>
            <person name="Woyke T."/>
            <person name="Wu D."/>
            <person name="Spring S."/>
            <person name="Lang E."/>
            <person name="Kopitz M."/>
            <person name="Brambilla E."/>
            <person name="Klenk H.-P."/>
            <person name="Eisen J.A."/>
        </authorList>
    </citation>
    <scope>NUCLEOTIDE SEQUENCE [LARGE SCALE GENOMIC DNA]</scope>
    <source>
        <strain evidence="3">ATCC 23117 / DSM 6794 / NBRC 15988 / NCIMB 1366 / Sio-4</strain>
    </source>
</reference>
<dbReference type="AlphaFoldDB" id="I4AL36"/>
<feature type="chain" id="PRO_5003685432" description="SPOR domain-containing protein" evidence="1">
    <location>
        <begin position="27"/>
        <end position="372"/>
    </location>
</feature>
<dbReference type="Gene3D" id="3.30.70.1070">
    <property type="entry name" value="Sporulation related repeat"/>
    <property type="match status" value="1"/>
</dbReference>
<dbReference type="OrthoDB" id="977497at2"/>
<dbReference type="HOGENOM" id="CLU_743456_0_0_10"/>
<dbReference type="eggNOG" id="ENOG5033QDA">
    <property type="taxonomic scope" value="Bacteria"/>
</dbReference>
<keyword evidence="3" id="KW-1185">Reference proteome</keyword>
<evidence type="ECO:0000313" key="2">
    <source>
        <dbReference type="EMBL" id="AFM04671.1"/>
    </source>
</evidence>
<evidence type="ECO:0000256" key="1">
    <source>
        <dbReference type="SAM" id="SignalP"/>
    </source>
</evidence>
<evidence type="ECO:0008006" key="4">
    <source>
        <dbReference type="Google" id="ProtNLM"/>
    </source>
</evidence>
<sequence length="372" mass="42810" precursor="true">MKKYTLFLLFAAFVFLALNQTSKAQAVYNFPMLVQEQVEVKSHPLPSGFDEKGDTTLTVYSGLYGDFSVYFVNGPQYHHILNPNPTGLLINGKEYSFYCDSERGSKKNISNFLDIYEFEYLGRKYICFFSFREDCLHKGCLYRCYNLFDVTDPNNVSANSFASIYGETFTFGDYNSDGVMDFIRVASQLPPNIEEEKIPTEDKSLYGLVTVFSFDKNGKAVDVKHEGNSYYLFIKGTDEEFSGFEVVQNDWFIPLKDQSGKIAPVTPYFAPYVSFDPKEPFLYDAKGYRVPQHLWAVQVAEFDEIEGALDYCEYLMEGGLEDVFVYIDQYNRDLHFLVLAGNYQNREKIQKLQLDLKKAGVNGRLINMKTEF</sequence>
<feature type="signal peptide" evidence="1">
    <location>
        <begin position="1"/>
        <end position="26"/>
    </location>
</feature>